<keyword evidence="3" id="KW-1185">Reference proteome</keyword>
<gene>
    <name evidence="2" type="ORF">GCM10010993_35360</name>
</gene>
<dbReference type="RefSeq" id="WP_188444444.1">
    <property type="nucleotide sequence ID" value="NZ_BMFD01000023.1"/>
</dbReference>
<keyword evidence="1" id="KW-0732">Signal</keyword>
<comment type="caution">
    <text evidence="2">The sequence shown here is derived from an EMBL/GenBank/DDBJ whole genome shotgun (WGS) entry which is preliminary data.</text>
</comment>
<dbReference type="Proteomes" id="UP000635885">
    <property type="component" value="Unassembled WGS sequence"/>
</dbReference>
<dbReference type="EMBL" id="BMFD01000023">
    <property type="protein sequence ID" value="GGC53881.1"/>
    <property type="molecule type" value="Genomic_DNA"/>
</dbReference>
<reference evidence="3" key="1">
    <citation type="journal article" date="2019" name="Int. J. Syst. Evol. Microbiol.">
        <title>The Global Catalogue of Microorganisms (GCM) 10K type strain sequencing project: providing services to taxonomists for standard genome sequencing and annotation.</title>
        <authorList>
            <consortium name="The Broad Institute Genomics Platform"/>
            <consortium name="The Broad Institute Genome Sequencing Center for Infectious Disease"/>
            <person name="Wu L."/>
            <person name="Ma J."/>
        </authorList>
    </citation>
    <scope>NUCLEOTIDE SEQUENCE [LARGE SCALE GENOMIC DNA]</scope>
    <source>
        <strain evidence="3">CGMCC 1.12479</strain>
    </source>
</reference>
<evidence type="ECO:0000313" key="3">
    <source>
        <dbReference type="Proteomes" id="UP000635885"/>
    </source>
</evidence>
<name>A0ABQ1N4T4_9BACT</name>
<protein>
    <submittedName>
        <fullName evidence="2">Uncharacterized protein</fullName>
    </submittedName>
</protein>
<evidence type="ECO:0000313" key="2">
    <source>
        <dbReference type="EMBL" id="GGC53881.1"/>
    </source>
</evidence>
<accession>A0ABQ1N4T4</accession>
<sequence>MKRIIISFALLFTIVFLGFSEDSCGDGWKGELAEQDQGWCSKVRVGESDFYVIKCSKSVTPDKMTIENQCWIDLIIE</sequence>
<feature type="chain" id="PRO_5046061936" evidence="1">
    <location>
        <begin position="21"/>
        <end position="77"/>
    </location>
</feature>
<evidence type="ECO:0000256" key="1">
    <source>
        <dbReference type="SAM" id="SignalP"/>
    </source>
</evidence>
<proteinExistence type="predicted"/>
<organism evidence="2 3">
    <name type="scientific">Belliella aquatica</name>
    <dbReference type="NCBI Taxonomy" id="1323734"/>
    <lineage>
        <taxon>Bacteria</taxon>
        <taxon>Pseudomonadati</taxon>
        <taxon>Bacteroidota</taxon>
        <taxon>Cytophagia</taxon>
        <taxon>Cytophagales</taxon>
        <taxon>Cyclobacteriaceae</taxon>
        <taxon>Belliella</taxon>
    </lineage>
</organism>
<feature type="signal peptide" evidence="1">
    <location>
        <begin position="1"/>
        <end position="20"/>
    </location>
</feature>